<sequence length="531" mass="61669">MGAKQSIKNPKNRERMSVKTEEPSKLRPERSKTDVNYNAETTTIRVQPPYIRPQLPYYLNEILKEADSPLEIDILSTERLYEQQYNGVHLKQNKKKYWIDRTNNANCFMLYAKDLSITWGEDNRYWDWVDIKETSGEKFLAAELKTVCWLEVCGRFDTEALTPEKLYEVVFVVKIKENADGLESITLRLIIPNKSSKDVTREKWIEVPVGEFFTISEPKRKKKREEIEIFLYETEKLNCKQGLVIKGIVIRPKNIKFRLLALKVYPCGKSSRPAISKAFQNTYTNIHKEFFFREMGSGLSQDQDLKQNQELSNTSPQGHHSDAAVLNEEPRKLCHRAARNAAFNLTPREACPLVTCWTNSDVQKYWIDKKSNGNCFMLYARDLLITWAENNRFWNWPLVQESSDVLLPAAELLDVCWLEIHGRFNTTKLSPGLIYEVVFIVMLKDPAYGWENPVNLRLILPDGSRQGHTENMVEKPREKWIEIPAGEFMTSADQKNGEIEFSLYEYEGGNWKKGLVIKGAVLRPKPEFYGI</sequence>
<feature type="compositionally biased region" description="Basic and acidic residues" evidence="1">
    <location>
        <begin position="11"/>
        <end position="31"/>
    </location>
</feature>
<evidence type="ECO:0000256" key="1">
    <source>
        <dbReference type="SAM" id="MobiDB-lite"/>
    </source>
</evidence>
<name>A0A9J6ACL7_SOLCO</name>
<dbReference type="PANTHER" id="PTHR48478:SF1">
    <property type="entry name" value="LECTIN-LIKE"/>
    <property type="match status" value="1"/>
</dbReference>
<dbReference type="GO" id="GO:0030246">
    <property type="term" value="F:carbohydrate binding"/>
    <property type="evidence" value="ECO:0007669"/>
    <property type="project" value="InterPro"/>
</dbReference>
<dbReference type="Pfam" id="PF14299">
    <property type="entry name" value="PP2"/>
    <property type="match status" value="2"/>
</dbReference>
<keyword evidence="3" id="KW-1185">Reference proteome</keyword>
<dbReference type="EMBL" id="JACXVP010000002">
    <property type="protein sequence ID" value="KAG5621914.1"/>
    <property type="molecule type" value="Genomic_DNA"/>
</dbReference>
<organism evidence="2 3">
    <name type="scientific">Solanum commersonii</name>
    <name type="common">Commerson's wild potato</name>
    <name type="synonym">Commerson's nightshade</name>
    <dbReference type="NCBI Taxonomy" id="4109"/>
    <lineage>
        <taxon>Eukaryota</taxon>
        <taxon>Viridiplantae</taxon>
        <taxon>Streptophyta</taxon>
        <taxon>Embryophyta</taxon>
        <taxon>Tracheophyta</taxon>
        <taxon>Spermatophyta</taxon>
        <taxon>Magnoliopsida</taxon>
        <taxon>eudicotyledons</taxon>
        <taxon>Gunneridae</taxon>
        <taxon>Pentapetalae</taxon>
        <taxon>asterids</taxon>
        <taxon>lamiids</taxon>
        <taxon>Solanales</taxon>
        <taxon>Solanaceae</taxon>
        <taxon>Solanoideae</taxon>
        <taxon>Solaneae</taxon>
        <taxon>Solanum</taxon>
    </lineage>
</organism>
<feature type="region of interest" description="Disordered" evidence="1">
    <location>
        <begin position="1"/>
        <end position="31"/>
    </location>
</feature>
<evidence type="ECO:0000313" key="3">
    <source>
        <dbReference type="Proteomes" id="UP000824120"/>
    </source>
</evidence>
<dbReference type="InterPro" id="IPR025886">
    <property type="entry name" value="PP2-like"/>
</dbReference>
<dbReference type="PANTHER" id="PTHR48478">
    <property type="entry name" value="LECTIN-LIKE"/>
    <property type="match status" value="1"/>
</dbReference>
<accession>A0A9J6ACL7</accession>
<evidence type="ECO:0008006" key="4">
    <source>
        <dbReference type="Google" id="ProtNLM"/>
    </source>
</evidence>
<dbReference type="InterPro" id="IPR052147">
    <property type="entry name" value="PP2-like/Lectin"/>
</dbReference>
<evidence type="ECO:0000313" key="2">
    <source>
        <dbReference type="EMBL" id="KAG5621914.1"/>
    </source>
</evidence>
<gene>
    <name evidence="2" type="ORF">H5410_007132</name>
</gene>
<proteinExistence type="predicted"/>
<reference evidence="2 3" key="1">
    <citation type="submission" date="2020-09" db="EMBL/GenBank/DDBJ databases">
        <title>De no assembly of potato wild relative species, Solanum commersonii.</title>
        <authorList>
            <person name="Cho K."/>
        </authorList>
    </citation>
    <scope>NUCLEOTIDE SEQUENCE [LARGE SCALE GENOMIC DNA]</scope>
    <source>
        <strain evidence="2">LZ3.2</strain>
        <tissue evidence="2">Leaf</tissue>
    </source>
</reference>
<dbReference type="OrthoDB" id="533833at2759"/>
<dbReference type="AlphaFoldDB" id="A0A9J6ACL7"/>
<protein>
    <recommendedName>
        <fullName evidence="4">Protein PHLOEM PROTEIN 2-LIKE A1-like</fullName>
    </recommendedName>
</protein>
<comment type="caution">
    <text evidence="2">The sequence shown here is derived from an EMBL/GenBank/DDBJ whole genome shotgun (WGS) entry which is preliminary data.</text>
</comment>
<dbReference type="Proteomes" id="UP000824120">
    <property type="component" value="Chromosome 2"/>
</dbReference>
<feature type="region of interest" description="Disordered" evidence="1">
    <location>
        <begin position="303"/>
        <end position="322"/>
    </location>
</feature>
<feature type="compositionally biased region" description="Polar residues" evidence="1">
    <location>
        <begin position="303"/>
        <end position="318"/>
    </location>
</feature>